<protein>
    <submittedName>
        <fullName evidence="2">Uncharacterized protein</fullName>
    </submittedName>
</protein>
<gene>
    <name evidence="2" type="ORF">BN4615_P10237</name>
</gene>
<proteinExistence type="predicted"/>
<dbReference type="EMBL" id="LT559118">
    <property type="protein sequence ID" value="SBP00721.1"/>
    <property type="molecule type" value="Genomic_DNA"/>
</dbReference>
<dbReference type="AlphaFoldDB" id="A0A1M4EPD6"/>
<organism evidence="2">
    <name type="scientific">Nonomuraea gerenzanensis</name>
    <dbReference type="NCBI Taxonomy" id="93944"/>
    <lineage>
        <taxon>Bacteria</taxon>
        <taxon>Bacillati</taxon>
        <taxon>Actinomycetota</taxon>
        <taxon>Actinomycetes</taxon>
        <taxon>Streptosporangiales</taxon>
        <taxon>Streptosporangiaceae</taxon>
        <taxon>Nonomuraea</taxon>
    </lineage>
</organism>
<evidence type="ECO:0000256" key="1">
    <source>
        <dbReference type="SAM" id="MobiDB-lite"/>
    </source>
</evidence>
<evidence type="ECO:0000313" key="2">
    <source>
        <dbReference type="EMBL" id="SBP00721.1"/>
    </source>
</evidence>
<feature type="compositionally biased region" description="Pro residues" evidence="1">
    <location>
        <begin position="168"/>
        <end position="189"/>
    </location>
</feature>
<accession>A0A1M4EPD6</accession>
<name>A0A1M4EPD6_9ACTN</name>
<feature type="region of interest" description="Disordered" evidence="1">
    <location>
        <begin position="165"/>
        <end position="194"/>
    </location>
</feature>
<reference evidence="2" key="1">
    <citation type="submission" date="2016-04" db="EMBL/GenBank/DDBJ databases">
        <authorList>
            <person name="Evans L.H."/>
            <person name="Alamgir A."/>
            <person name="Owens N."/>
            <person name="Weber N.D."/>
            <person name="Virtaneva K."/>
            <person name="Barbian K."/>
            <person name="Babar A."/>
            <person name="Rosenke K."/>
        </authorList>
    </citation>
    <scope>NUCLEOTIDE SEQUENCE</scope>
    <source>
        <strain evidence="2">Nono1</strain>
    </source>
</reference>
<sequence>MRDHADPADLALLVRAHAHLSHTLGLTLRTDPPPDKLDPATALHRWQHLDTRLRTLLTLAPETSHPSHRVAVIGANRLFPPEWRQAAWTTLLPDDLTEWSSRWRRWYAAITTGRFHHYLARLRTWDTAHDLAAAQADLTAAAHATEARTNAWTREPAFIQARHLVHTLPPPPSPPAPGPPPADDAPPPGQRTDEEAVAGHLALLRQTAREFSRTVPAPFKRTIRPPQGHPLPDPWLESFFDWLEPVVRSRHALYLWA</sequence>